<evidence type="ECO:0000313" key="2">
    <source>
        <dbReference type="Proteomes" id="UP000008063"/>
    </source>
</evidence>
<keyword evidence="2" id="KW-1185">Reference proteome</keyword>
<organism evidence="2">
    <name type="scientific">Serpula lacrymans var. lacrymans (strain S7.3)</name>
    <name type="common">Dry rot fungus</name>
    <dbReference type="NCBI Taxonomy" id="936435"/>
    <lineage>
        <taxon>Eukaryota</taxon>
        <taxon>Fungi</taxon>
        <taxon>Dikarya</taxon>
        <taxon>Basidiomycota</taxon>
        <taxon>Agaricomycotina</taxon>
        <taxon>Agaricomycetes</taxon>
        <taxon>Agaricomycetidae</taxon>
        <taxon>Boletales</taxon>
        <taxon>Coniophorineae</taxon>
        <taxon>Serpulaceae</taxon>
        <taxon>Serpula</taxon>
    </lineage>
</organism>
<gene>
    <name evidence="1" type="ORF">SERLA73DRAFT_146636</name>
</gene>
<name>F8QFZ9_SERL3</name>
<dbReference type="EMBL" id="GL945499">
    <property type="protein sequence ID" value="EGN92747.1"/>
    <property type="molecule type" value="Genomic_DNA"/>
</dbReference>
<dbReference type="HOGENOM" id="CLU_3015617_0_0_1"/>
<dbReference type="InParanoid" id="F8QFZ9"/>
<sequence>MTCASAGSIGAGAGSATGSGIGAGDAIARAVSANKSIQTVITRREMEVDWVLYIFV</sequence>
<reference evidence="2" key="1">
    <citation type="journal article" date="2011" name="Science">
        <title>The plant cell wall-decomposing machinery underlies the functional diversity of forest fungi.</title>
        <authorList>
            <person name="Eastwood D.C."/>
            <person name="Floudas D."/>
            <person name="Binder M."/>
            <person name="Majcherczyk A."/>
            <person name="Schneider P."/>
            <person name="Aerts A."/>
            <person name="Asiegbu F.O."/>
            <person name="Baker S.E."/>
            <person name="Barry K."/>
            <person name="Bendiksby M."/>
            <person name="Blumentritt M."/>
            <person name="Coutinho P.M."/>
            <person name="Cullen D."/>
            <person name="de Vries R.P."/>
            <person name="Gathman A."/>
            <person name="Goodell B."/>
            <person name="Henrissat B."/>
            <person name="Ihrmark K."/>
            <person name="Kauserud H."/>
            <person name="Kohler A."/>
            <person name="LaButti K."/>
            <person name="Lapidus A."/>
            <person name="Lavin J.L."/>
            <person name="Lee Y.-H."/>
            <person name="Lindquist E."/>
            <person name="Lilly W."/>
            <person name="Lucas S."/>
            <person name="Morin E."/>
            <person name="Murat C."/>
            <person name="Oguiza J.A."/>
            <person name="Park J."/>
            <person name="Pisabarro A.G."/>
            <person name="Riley R."/>
            <person name="Rosling A."/>
            <person name="Salamov A."/>
            <person name="Schmidt O."/>
            <person name="Schmutz J."/>
            <person name="Skrede I."/>
            <person name="Stenlid J."/>
            <person name="Wiebenga A."/>
            <person name="Xie X."/>
            <person name="Kuees U."/>
            <person name="Hibbett D.S."/>
            <person name="Hoffmeister D."/>
            <person name="Hoegberg N."/>
            <person name="Martin F."/>
            <person name="Grigoriev I.V."/>
            <person name="Watkinson S.C."/>
        </authorList>
    </citation>
    <scope>NUCLEOTIDE SEQUENCE [LARGE SCALE GENOMIC DNA]</scope>
    <source>
        <strain evidence="2">strain S7.3</strain>
    </source>
</reference>
<protein>
    <submittedName>
        <fullName evidence="1">Uncharacterized protein</fullName>
    </submittedName>
</protein>
<evidence type="ECO:0000313" key="1">
    <source>
        <dbReference type="EMBL" id="EGN92747.1"/>
    </source>
</evidence>
<dbReference type="Proteomes" id="UP000008063">
    <property type="component" value="Unassembled WGS sequence"/>
</dbReference>
<proteinExistence type="predicted"/>
<dbReference type="AlphaFoldDB" id="F8QFZ9"/>
<accession>F8QFZ9</accession>